<evidence type="ECO:0000256" key="2">
    <source>
        <dbReference type="ARBA" id="ARBA00004141"/>
    </source>
</evidence>
<dbReference type="AlphaFoldDB" id="A0A9P8YAH8"/>
<keyword evidence="8" id="KW-0833">Ubl conjugation pathway</keyword>
<keyword evidence="16" id="KW-1185">Reference proteome</keyword>
<comment type="caution">
    <text evidence="15">The sequence shown here is derived from an EMBL/GenBank/DDBJ whole genome shotgun (WGS) entry which is preliminary data.</text>
</comment>
<evidence type="ECO:0000256" key="3">
    <source>
        <dbReference type="ARBA" id="ARBA00012483"/>
    </source>
</evidence>
<feature type="compositionally biased region" description="Polar residues" evidence="13">
    <location>
        <begin position="136"/>
        <end position="163"/>
    </location>
</feature>
<keyword evidence="10" id="KW-1133">Transmembrane helix</keyword>
<dbReference type="Gene3D" id="3.30.40.10">
    <property type="entry name" value="Zinc/RING finger domain, C3HC4 (zinc finger)"/>
    <property type="match status" value="1"/>
</dbReference>
<evidence type="ECO:0000256" key="10">
    <source>
        <dbReference type="ARBA" id="ARBA00022989"/>
    </source>
</evidence>
<dbReference type="GO" id="GO:0006511">
    <property type="term" value="P:ubiquitin-dependent protein catabolic process"/>
    <property type="evidence" value="ECO:0007669"/>
    <property type="project" value="TreeGrafter"/>
</dbReference>
<keyword evidence="7 12" id="KW-0863">Zinc-finger</keyword>
<evidence type="ECO:0000313" key="16">
    <source>
        <dbReference type="Proteomes" id="UP000756346"/>
    </source>
</evidence>
<keyword evidence="9" id="KW-0862">Zinc</keyword>
<dbReference type="InterPro" id="IPR013083">
    <property type="entry name" value="Znf_RING/FYVE/PHD"/>
</dbReference>
<gene>
    <name evidence="15" type="ORF">B0I36DRAFT_380354</name>
</gene>
<keyword evidence="4" id="KW-0808">Transferase</keyword>
<evidence type="ECO:0000256" key="4">
    <source>
        <dbReference type="ARBA" id="ARBA00022679"/>
    </source>
</evidence>
<comment type="catalytic activity">
    <reaction evidence="1">
        <text>S-ubiquitinyl-[E2 ubiquitin-conjugating enzyme]-L-cysteine + [acceptor protein]-L-lysine = [E2 ubiquitin-conjugating enzyme]-L-cysteine + N(6)-ubiquitinyl-[acceptor protein]-L-lysine.</text>
        <dbReference type="EC" id="2.3.2.27"/>
    </reaction>
</comment>
<feature type="domain" description="RING-type" evidence="14">
    <location>
        <begin position="188"/>
        <end position="230"/>
    </location>
</feature>
<dbReference type="GeneID" id="70190356"/>
<comment type="subcellular location">
    <subcellularLocation>
        <location evidence="2">Membrane</location>
        <topology evidence="2">Multi-pass membrane protein</topology>
    </subcellularLocation>
</comment>
<dbReference type="OrthoDB" id="8062037at2759"/>
<dbReference type="SUPFAM" id="SSF57850">
    <property type="entry name" value="RING/U-box"/>
    <property type="match status" value="1"/>
</dbReference>
<evidence type="ECO:0000256" key="9">
    <source>
        <dbReference type="ARBA" id="ARBA00022833"/>
    </source>
</evidence>
<organism evidence="15 16">
    <name type="scientific">Microdochium trichocladiopsis</name>
    <dbReference type="NCBI Taxonomy" id="1682393"/>
    <lineage>
        <taxon>Eukaryota</taxon>
        <taxon>Fungi</taxon>
        <taxon>Dikarya</taxon>
        <taxon>Ascomycota</taxon>
        <taxon>Pezizomycotina</taxon>
        <taxon>Sordariomycetes</taxon>
        <taxon>Xylariomycetidae</taxon>
        <taxon>Xylariales</taxon>
        <taxon>Microdochiaceae</taxon>
        <taxon>Microdochium</taxon>
    </lineage>
</organism>
<evidence type="ECO:0000256" key="5">
    <source>
        <dbReference type="ARBA" id="ARBA00022692"/>
    </source>
</evidence>
<dbReference type="PROSITE" id="PS50089">
    <property type="entry name" value="ZF_RING_2"/>
    <property type="match status" value="1"/>
</dbReference>
<dbReference type="PANTHER" id="PTHR45977:SF4">
    <property type="entry name" value="RING-TYPE DOMAIN-CONTAINING PROTEIN"/>
    <property type="match status" value="1"/>
</dbReference>
<sequence>MTMALTPATARDAPQPQSPISTTAHAVRRLIWWRRTEEPGLWDAQERARRVSYPPHSNYDEMAMRWAVMQRRTAGGRMARAPKPPHGLPVEQIAQLPLISFHQEDYRNVDHQRQGDDSLQAQSLQQLDTIRDSTDQDSSGSHTVLSQALPTFSKSRQTSSSETAIKASDSGQVVRIKEAVSCQSNSSCSICTEDLIEGEHVRRLPCTHIFHPPCIDHWLRERAPTCPLCRLDLEAFLVHADNLVDE</sequence>
<dbReference type="InterPro" id="IPR001841">
    <property type="entry name" value="Znf_RING"/>
</dbReference>
<proteinExistence type="predicted"/>
<evidence type="ECO:0000259" key="14">
    <source>
        <dbReference type="PROSITE" id="PS50089"/>
    </source>
</evidence>
<keyword evidence="6" id="KW-0479">Metal-binding</keyword>
<dbReference type="GO" id="GO:0008270">
    <property type="term" value="F:zinc ion binding"/>
    <property type="evidence" value="ECO:0007669"/>
    <property type="project" value="UniProtKB-KW"/>
</dbReference>
<protein>
    <recommendedName>
        <fullName evidence="3">RING-type E3 ubiquitin transferase</fullName>
        <ecNumber evidence="3">2.3.2.27</ecNumber>
    </recommendedName>
</protein>
<keyword evidence="11" id="KW-0472">Membrane</keyword>
<accession>A0A9P8YAH8</accession>
<dbReference type="SMART" id="SM00184">
    <property type="entry name" value="RING"/>
    <property type="match status" value="1"/>
</dbReference>
<feature type="region of interest" description="Disordered" evidence="13">
    <location>
        <begin position="130"/>
        <end position="168"/>
    </location>
</feature>
<dbReference type="GO" id="GO:0061630">
    <property type="term" value="F:ubiquitin protein ligase activity"/>
    <property type="evidence" value="ECO:0007669"/>
    <property type="project" value="UniProtKB-EC"/>
</dbReference>
<evidence type="ECO:0000256" key="11">
    <source>
        <dbReference type="ARBA" id="ARBA00023136"/>
    </source>
</evidence>
<evidence type="ECO:0000256" key="12">
    <source>
        <dbReference type="PROSITE-ProRule" id="PRU00175"/>
    </source>
</evidence>
<dbReference type="GO" id="GO:0016567">
    <property type="term" value="P:protein ubiquitination"/>
    <property type="evidence" value="ECO:0007669"/>
    <property type="project" value="TreeGrafter"/>
</dbReference>
<evidence type="ECO:0000256" key="8">
    <source>
        <dbReference type="ARBA" id="ARBA00022786"/>
    </source>
</evidence>
<name>A0A9P8YAH8_9PEZI</name>
<dbReference type="EMBL" id="JAGTJQ010000002">
    <property type="protein sequence ID" value="KAH7037051.1"/>
    <property type="molecule type" value="Genomic_DNA"/>
</dbReference>
<evidence type="ECO:0000256" key="7">
    <source>
        <dbReference type="ARBA" id="ARBA00022771"/>
    </source>
</evidence>
<dbReference type="PANTHER" id="PTHR45977">
    <property type="entry name" value="TARGET OF ERK KINASE MPK-1"/>
    <property type="match status" value="1"/>
</dbReference>
<dbReference type="EC" id="2.3.2.27" evidence="3"/>
<dbReference type="Proteomes" id="UP000756346">
    <property type="component" value="Unassembled WGS sequence"/>
</dbReference>
<evidence type="ECO:0000313" key="15">
    <source>
        <dbReference type="EMBL" id="KAH7037051.1"/>
    </source>
</evidence>
<evidence type="ECO:0000256" key="6">
    <source>
        <dbReference type="ARBA" id="ARBA00022723"/>
    </source>
</evidence>
<reference evidence="15" key="1">
    <citation type="journal article" date="2021" name="Nat. Commun.">
        <title>Genetic determinants of endophytism in the Arabidopsis root mycobiome.</title>
        <authorList>
            <person name="Mesny F."/>
            <person name="Miyauchi S."/>
            <person name="Thiergart T."/>
            <person name="Pickel B."/>
            <person name="Atanasova L."/>
            <person name="Karlsson M."/>
            <person name="Huettel B."/>
            <person name="Barry K.W."/>
            <person name="Haridas S."/>
            <person name="Chen C."/>
            <person name="Bauer D."/>
            <person name="Andreopoulos W."/>
            <person name="Pangilinan J."/>
            <person name="LaButti K."/>
            <person name="Riley R."/>
            <person name="Lipzen A."/>
            <person name="Clum A."/>
            <person name="Drula E."/>
            <person name="Henrissat B."/>
            <person name="Kohler A."/>
            <person name="Grigoriev I.V."/>
            <person name="Martin F.M."/>
            <person name="Hacquard S."/>
        </authorList>
    </citation>
    <scope>NUCLEOTIDE SEQUENCE</scope>
    <source>
        <strain evidence="15">MPI-CAGE-CH-0230</strain>
    </source>
</reference>
<feature type="region of interest" description="Disordered" evidence="13">
    <location>
        <begin position="1"/>
        <end position="21"/>
    </location>
</feature>
<dbReference type="RefSeq" id="XP_046016172.1">
    <property type="nucleotide sequence ID" value="XM_046160810.1"/>
</dbReference>
<dbReference type="Pfam" id="PF13639">
    <property type="entry name" value="zf-RING_2"/>
    <property type="match status" value="1"/>
</dbReference>
<evidence type="ECO:0000256" key="13">
    <source>
        <dbReference type="SAM" id="MobiDB-lite"/>
    </source>
</evidence>
<keyword evidence="5" id="KW-0812">Transmembrane</keyword>
<evidence type="ECO:0000256" key="1">
    <source>
        <dbReference type="ARBA" id="ARBA00000900"/>
    </source>
</evidence>
<dbReference type="GO" id="GO:0016020">
    <property type="term" value="C:membrane"/>
    <property type="evidence" value="ECO:0007669"/>
    <property type="project" value="UniProtKB-SubCell"/>
</dbReference>